<dbReference type="Pfam" id="PF04068">
    <property type="entry name" value="Fer4_RLI"/>
    <property type="match status" value="1"/>
</dbReference>
<sequence>MKDKAQLTRLAVVLPDKCKPKLCQMECKKACPINRQGKPCITVEKSAVNAVISEILCIGCGACQKKCPFDAIRIINLPTSLSKDVVHRYSPNGFKLHRLPVPKPNKVLGLIGTNGIGKSTALGVLSGQTVPNLNDFNSTPDWNKLLIKYRGSELHKYFTRLLNENMQISYKTQYVDKIPKGFKGKKVSEVLSIADEKTKVLYKELELEKLSERLLEDLSGGELQRFAIAQTMAKDAEVYIFDEPSSYLDVRQRIKVAKLIKKLCSDRKYVIVVEHDLSILDLMSDYGCVLYGSPGAYGVISQPFSIREAINIFLNGMLPTENMRFRAESLNFRISESAVNIVTDAVQQSIGTVKYPELTKKWKDGFKLTAQGGSFMSPEIIVLLGENGMGKTTFIKMLSGELSTDNGKEIPKLTVSVKPQKLSPKYADTVRNLFLAKAKHALVDSLFTIEVMNPLDIRSLFEKTVKELSGGELQRVAIALCLSKPADLYLIDEPSAYLDSDQRIIVSKVLKRFITSQQRAAFIVEHDMIMATYVADRMMVFEGVPGVECTVTAPCGVVDSMNKFLKSLDVTFRRDAENFRPRINTPNSAKDREQKESGNYFFNNE</sequence>
<feature type="region of interest" description="Disordered" evidence="3">
    <location>
        <begin position="581"/>
        <end position="605"/>
    </location>
</feature>
<keyword evidence="1" id="KW-0547">Nucleotide-binding</keyword>
<dbReference type="PANTHER" id="PTHR19248">
    <property type="entry name" value="ATP-BINDING TRANSPORT PROTEIN-RELATED"/>
    <property type="match status" value="1"/>
</dbReference>
<dbReference type="GeneID" id="77676641"/>
<dbReference type="InterPro" id="IPR017871">
    <property type="entry name" value="ABC_transporter-like_CS"/>
</dbReference>
<dbReference type="InterPro" id="IPR017900">
    <property type="entry name" value="4Fe4S_Fe_S_CS"/>
</dbReference>
<dbReference type="InterPro" id="IPR007209">
    <property type="entry name" value="RNaseL-inhib-like_metal-bd_dom"/>
</dbReference>
<dbReference type="Pfam" id="PF00037">
    <property type="entry name" value="Fer4"/>
    <property type="match status" value="1"/>
</dbReference>
<dbReference type="RefSeq" id="XP_052904244.1">
    <property type="nucleotide sequence ID" value="XM_053049294.1"/>
</dbReference>
<dbReference type="PROSITE" id="PS00198">
    <property type="entry name" value="4FE4S_FER_1"/>
    <property type="match status" value="1"/>
</dbReference>
<evidence type="ECO:0000259" key="5">
    <source>
        <dbReference type="PROSITE" id="PS51379"/>
    </source>
</evidence>
<evidence type="ECO:0000256" key="1">
    <source>
        <dbReference type="ARBA" id="ARBA00022741"/>
    </source>
</evidence>
<dbReference type="GO" id="GO:0016887">
    <property type="term" value="F:ATP hydrolysis activity"/>
    <property type="evidence" value="ECO:0007669"/>
    <property type="project" value="InterPro"/>
</dbReference>
<evidence type="ECO:0000313" key="7">
    <source>
        <dbReference type="Proteomes" id="UP000054524"/>
    </source>
</evidence>
<dbReference type="Pfam" id="PF00005">
    <property type="entry name" value="ABC_tran"/>
    <property type="match status" value="2"/>
</dbReference>
<proteinExistence type="predicted"/>
<dbReference type="InterPro" id="IPR027417">
    <property type="entry name" value="P-loop_NTPase"/>
</dbReference>
<dbReference type="InterPro" id="IPR003593">
    <property type="entry name" value="AAA+_ATPase"/>
</dbReference>
<feature type="domain" description="ABC transporter" evidence="4">
    <location>
        <begin position="72"/>
        <end position="316"/>
    </location>
</feature>
<dbReference type="SUPFAM" id="SSF54862">
    <property type="entry name" value="4Fe-4S ferredoxins"/>
    <property type="match status" value="1"/>
</dbReference>
<evidence type="ECO:0000313" key="6">
    <source>
        <dbReference type="EMBL" id="KFG25689.1"/>
    </source>
</evidence>
<organism evidence="6 7">
    <name type="scientific">Nematocida ausubeli (strain ATCC PRA-371 / ERTm2)</name>
    <name type="common">Nematode killer fungus</name>
    <dbReference type="NCBI Taxonomy" id="1913371"/>
    <lineage>
        <taxon>Eukaryota</taxon>
        <taxon>Fungi</taxon>
        <taxon>Fungi incertae sedis</taxon>
        <taxon>Microsporidia</taxon>
        <taxon>Nematocida</taxon>
    </lineage>
</organism>
<dbReference type="PRINTS" id="PR01868">
    <property type="entry name" value="ABCEFAMILY"/>
</dbReference>
<dbReference type="EMBL" id="AKIJ01000004">
    <property type="protein sequence ID" value="KFG25689.1"/>
    <property type="molecule type" value="Genomic_DNA"/>
</dbReference>
<dbReference type="Gene3D" id="3.40.50.300">
    <property type="entry name" value="P-loop containing nucleotide triphosphate hydrolases"/>
    <property type="match status" value="2"/>
</dbReference>
<protein>
    <submittedName>
        <fullName evidence="6">Uncharacterized protein</fullName>
    </submittedName>
</protein>
<dbReference type="SUPFAM" id="SSF52540">
    <property type="entry name" value="P-loop containing nucleoside triphosphate hydrolases"/>
    <property type="match status" value="2"/>
</dbReference>
<gene>
    <name evidence="6" type="ORF">NESG_01668</name>
</gene>
<dbReference type="Proteomes" id="UP000054524">
    <property type="component" value="Unassembled WGS sequence"/>
</dbReference>
<evidence type="ECO:0000256" key="3">
    <source>
        <dbReference type="SAM" id="MobiDB-lite"/>
    </source>
</evidence>
<keyword evidence="7" id="KW-1185">Reference proteome</keyword>
<reference evidence="6 7" key="1">
    <citation type="journal article" date="2014" name="Genome Announc.">
        <title>Genome Sequence of the Microsporidian Species Nematocida sp1 Strain ERTm6 (ATCC PRA-372).</title>
        <authorList>
            <person name="Bakowski M.A."/>
            <person name="Priest M."/>
            <person name="Young S."/>
            <person name="Cuomo C.A."/>
            <person name="Troemel E.R."/>
        </authorList>
    </citation>
    <scope>NUCLEOTIDE SEQUENCE [LARGE SCALE GENOMIC DNA]</scope>
    <source>
        <strain evidence="6 7">ERTm6</strain>
    </source>
</reference>
<comment type="caution">
    <text evidence="6">The sequence shown here is derived from an EMBL/GenBank/DDBJ whole genome shotgun (WGS) entry which is preliminary data.</text>
</comment>
<feature type="domain" description="4Fe-4S ferredoxin-type" evidence="5">
    <location>
        <begin position="48"/>
        <end position="77"/>
    </location>
</feature>
<dbReference type="NCBIfam" id="NF009945">
    <property type="entry name" value="PRK13409.1"/>
    <property type="match status" value="1"/>
</dbReference>
<dbReference type="PROSITE" id="PS50893">
    <property type="entry name" value="ABC_TRANSPORTER_2"/>
    <property type="match status" value="2"/>
</dbReference>
<keyword evidence="2" id="KW-0067">ATP-binding</keyword>
<dbReference type="PROSITE" id="PS00211">
    <property type="entry name" value="ABC_TRANSPORTER_1"/>
    <property type="match status" value="2"/>
</dbReference>
<dbReference type="AlphaFoldDB" id="A0A086J0M1"/>
<feature type="domain" description="ABC transporter" evidence="4">
    <location>
        <begin position="353"/>
        <end position="568"/>
    </location>
</feature>
<dbReference type="HOGENOM" id="CLU_017344_4_1_1"/>
<dbReference type="InterPro" id="IPR017896">
    <property type="entry name" value="4Fe4S_Fe-S-bd"/>
</dbReference>
<evidence type="ECO:0000256" key="2">
    <source>
        <dbReference type="ARBA" id="ARBA00022840"/>
    </source>
</evidence>
<dbReference type="FunFam" id="3.40.50.300:FF:000152">
    <property type="entry name" value="ATP-binding cassette, sub-family E, member 1"/>
    <property type="match status" value="1"/>
</dbReference>
<dbReference type="FunFam" id="3.40.50.300:FF:001546">
    <property type="entry name" value="RNase L inhibitor homolog"/>
    <property type="match status" value="1"/>
</dbReference>
<dbReference type="PROSITE" id="PS51379">
    <property type="entry name" value="4FE4S_FER_2"/>
    <property type="match status" value="1"/>
</dbReference>
<dbReference type="SMART" id="SM00382">
    <property type="entry name" value="AAA"/>
    <property type="match status" value="2"/>
</dbReference>
<dbReference type="InterPro" id="IPR003439">
    <property type="entry name" value="ABC_transporter-like_ATP-bd"/>
</dbReference>
<evidence type="ECO:0000259" key="4">
    <source>
        <dbReference type="PROSITE" id="PS50893"/>
    </source>
</evidence>
<name>A0A086J0M1_NEMA1</name>
<dbReference type="GO" id="GO:0005524">
    <property type="term" value="F:ATP binding"/>
    <property type="evidence" value="ECO:0007669"/>
    <property type="project" value="UniProtKB-KW"/>
</dbReference>
<accession>A0A086J0M1</accession>
<dbReference type="InterPro" id="IPR013283">
    <property type="entry name" value="RLI1"/>
</dbReference>